<feature type="disulfide bond" evidence="15">
    <location>
        <begin position="626"/>
        <end position="651"/>
    </location>
</feature>
<comment type="similarity">
    <text evidence="2 16">Belongs to the integrin beta chain family.</text>
</comment>
<dbReference type="InterPro" id="IPR032695">
    <property type="entry name" value="Integrin_dom_sf"/>
</dbReference>
<keyword evidence="10 18" id="KW-1133">Transmembrane helix</keyword>
<evidence type="ECO:0000256" key="6">
    <source>
        <dbReference type="ARBA" id="ARBA00022729"/>
    </source>
</evidence>
<keyword evidence="12 18" id="KW-0472">Membrane</keyword>
<feature type="disulfide bond" evidence="15">
    <location>
        <begin position="537"/>
        <end position="542"/>
    </location>
</feature>
<dbReference type="GO" id="GO:0030593">
    <property type="term" value="P:neutrophil chemotaxis"/>
    <property type="evidence" value="ECO:0007669"/>
    <property type="project" value="TreeGrafter"/>
</dbReference>
<feature type="disulfide bond" evidence="15">
    <location>
        <begin position="176"/>
        <end position="183"/>
    </location>
</feature>
<feature type="disulfide bond" evidence="15">
    <location>
        <begin position="601"/>
        <end position="610"/>
    </location>
</feature>
<keyword evidence="24" id="KW-1185">Reference proteome</keyword>
<feature type="disulfide bond" evidence="15">
    <location>
        <begin position="454"/>
        <end position="489"/>
    </location>
</feature>
<dbReference type="FunFam" id="2.10.25.10:FF:000036">
    <property type="entry name" value="Integrin beta"/>
    <property type="match status" value="1"/>
</dbReference>
<dbReference type="GO" id="GO:0007159">
    <property type="term" value="P:leukocyte cell-cell adhesion"/>
    <property type="evidence" value="ECO:0007669"/>
    <property type="project" value="TreeGrafter"/>
</dbReference>
<dbReference type="GO" id="GO:0001540">
    <property type="term" value="F:amyloid-beta binding"/>
    <property type="evidence" value="ECO:0007669"/>
    <property type="project" value="TreeGrafter"/>
</dbReference>
<keyword evidence="7" id="KW-0677">Repeat</keyword>
<feature type="disulfide bond" evidence="15">
    <location>
        <begin position="372"/>
        <end position="385"/>
    </location>
</feature>
<name>A0AAW0MS96_9GOBI</name>
<gene>
    <name evidence="23" type="ORF">WMY93_033771</name>
</gene>
<feature type="disulfide bond" evidence="15">
    <location>
        <begin position="575"/>
        <end position="580"/>
    </location>
</feature>
<evidence type="ECO:0000256" key="2">
    <source>
        <dbReference type="ARBA" id="ARBA00007449"/>
    </source>
</evidence>
<dbReference type="PRINTS" id="PR01186">
    <property type="entry name" value="INTEGRINB"/>
</dbReference>
<dbReference type="GO" id="GO:0007160">
    <property type="term" value="P:cell-matrix adhesion"/>
    <property type="evidence" value="ECO:0007669"/>
    <property type="project" value="TreeGrafter"/>
</dbReference>
<dbReference type="GO" id="GO:0008305">
    <property type="term" value="C:integrin complex"/>
    <property type="evidence" value="ECO:0007669"/>
    <property type="project" value="TreeGrafter"/>
</dbReference>
<dbReference type="SMART" id="SM01242">
    <property type="entry name" value="Integrin_B_tail"/>
    <property type="match status" value="1"/>
</dbReference>
<dbReference type="InterPro" id="IPR013111">
    <property type="entry name" value="EGF_extracell"/>
</dbReference>
<evidence type="ECO:0000256" key="19">
    <source>
        <dbReference type="SAM" id="SignalP"/>
    </source>
</evidence>
<dbReference type="Pfam" id="PF07965">
    <property type="entry name" value="Integrin_B_tail"/>
    <property type="match status" value="1"/>
</dbReference>
<dbReference type="SUPFAM" id="SSF103575">
    <property type="entry name" value="Plexin repeat"/>
    <property type="match status" value="1"/>
</dbReference>
<dbReference type="InterPro" id="IPR012896">
    <property type="entry name" value="Integrin_bsu_tail"/>
</dbReference>
<evidence type="ECO:0000256" key="12">
    <source>
        <dbReference type="ARBA" id="ARBA00023136"/>
    </source>
</evidence>
<feature type="domain" description="Integrin beta subunit VWA" evidence="20">
    <location>
        <begin position="135"/>
        <end position="432"/>
    </location>
</feature>
<dbReference type="Gene3D" id="1.20.5.100">
    <property type="entry name" value="Cytochrome c1, transmembrane anchor, C-terminal"/>
    <property type="match status" value="1"/>
</dbReference>
<dbReference type="EMBL" id="JBBPFD010000251">
    <property type="protein sequence ID" value="KAK7879523.1"/>
    <property type="molecule type" value="Genomic_DNA"/>
</dbReference>
<protein>
    <recommendedName>
        <fullName evidence="16">Integrin beta</fullName>
    </recommendedName>
</protein>
<proteinExistence type="inferred from homology"/>
<feature type="disulfide bond" evidence="15">
    <location>
        <begin position="582"/>
        <end position="591"/>
    </location>
</feature>
<dbReference type="InterPro" id="IPR015812">
    <property type="entry name" value="Integrin_bsu"/>
</dbReference>
<feature type="disulfide bond" evidence="15">
    <location>
        <begin position="405"/>
        <end position="643"/>
    </location>
</feature>
<dbReference type="SMART" id="SM00187">
    <property type="entry name" value="INB"/>
    <property type="match status" value="1"/>
</dbReference>
<feature type="disulfide bond" evidence="15">
    <location>
        <begin position="495"/>
        <end position="500"/>
    </location>
</feature>
<feature type="compositionally biased region" description="Low complexity" evidence="17">
    <location>
        <begin position="739"/>
        <end position="750"/>
    </location>
</feature>
<keyword evidence="13 15" id="KW-1015">Disulfide bond</keyword>
<evidence type="ECO:0000256" key="5">
    <source>
        <dbReference type="ARBA" id="ARBA00022692"/>
    </source>
</evidence>
<dbReference type="InterPro" id="IPR002369">
    <property type="entry name" value="Integrin_bsu_VWA"/>
</dbReference>
<dbReference type="InterPro" id="IPR057243">
    <property type="entry name" value="Integrin_I-EGF_CS"/>
</dbReference>
<dbReference type="GO" id="GO:0007229">
    <property type="term" value="P:integrin-mediated signaling pathway"/>
    <property type="evidence" value="ECO:0007669"/>
    <property type="project" value="UniProtKB-KW"/>
</dbReference>
<dbReference type="InterPro" id="IPR036349">
    <property type="entry name" value="Integrin_bsu_tail_dom_sf"/>
</dbReference>
<comment type="subcellular location">
    <subcellularLocation>
        <location evidence="1 16">Cell membrane</location>
        <topology evidence="1 16">Single-pass type I membrane protein</topology>
    </subcellularLocation>
</comment>
<dbReference type="PIRSF" id="PIRSF002512">
    <property type="entry name" value="Integrin_B"/>
    <property type="match status" value="1"/>
</dbReference>
<evidence type="ECO:0000256" key="11">
    <source>
        <dbReference type="ARBA" id="ARBA00023037"/>
    </source>
</evidence>
<dbReference type="InterPro" id="IPR014836">
    <property type="entry name" value="Integrin_bsu_cyt_dom"/>
</dbReference>
<dbReference type="InterPro" id="IPR057073">
    <property type="entry name" value="EGF_integrin_2"/>
</dbReference>
<evidence type="ECO:0000259" key="20">
    <source>
        <dbReference type="SMART" id="SM00187"/>
    </source>
</evidence>
<evidence type="ECO:0000256" key="18">
    <source>
        <dbReference type="SAM" id="Phobius"/>
    </source>
</evidence>
<keyword evidence="9 16" id="KW-0130">Cell adhesion</keyword>
<dbReference type="Proteomes" id="UP001460270">
    <property type="component" value="Unassembled WGS sequence"/>
</dbReference>
<dbReference type="AlphaFoldDB" id="A0AAW0MS96"/>
<evidence type="ECO:0000259" key="21">
    <source>
        <dbReference type="SMART" id="SM01241"/>
    </source>
</evidence>
<feature type="region of interest" description="Disordered" evidence="17">
    <location>
        <begin position="722"/>
        <end position="750"/>
    </location>
</feature>
<feature type="disulfide bond" evidence="15">
    <location>
        <begin position="577"/>
        <end position="622"/>
    </location>
</feature>
<feature type="disulfide bond" evidence="15">
    <location>
        <begin position="539"/>
        <end position="569"/>
    </location>
</feature>
<feature type="disulfide bond" evidence="15">
    <location>
        <begin position="607"/>
        <end position="676"/>
    </location>
</feature>
<dbReference type="Pfam" id="PF23105">
    <property type="entry name" value="EGF_integrin"/>
    <property type="match status" value="1"/>
</dbReference>
<dbReference type="GO" id="GO:0019901">
    <property type="term" value="F:protein kinase binding"/>
    <property type="evidence" value="ECO:0007669"/>
    <property type="project" value="TreeGrafter"/>
</dbReference>
<dbReference type="Pfam" id="PF07974">
    <property type="entry name" value="EGF_2"/>
    <property type="match status" value="1"/>
</dbReference>
<comment type="caution">
    <text evidence="23">The sequence shown here is derived from an EMBL/GenBank/DDBJ whole genome shotgun (WGS) entry which is preliminary data.</text>
</comment>
<feature type="domain" description="Integrin beta subunit tail" evidence="22">
    <location>
        <begin position="601"/>
        <end position="681"/>
    </location>
</feature>
<keyword evidence="8" id="KW-0460">Magnesium</keyword>
<dbReference type="SUPFAM" id="SSF53300">
    <property type="entry name" value="vWA-like"/>
    <property type="match status" value="1"/>
</dbReference>
<dbReference type="SUPFAM" id="SSF69179">
    <property type="entry name" value="Integrin domains"/>
    <property type="match status" value="1"/>
</dbReference>
<feature type="transmembrane region" description="Helical" evidence="18">
    <location>
        <begin position="680"/>
        <end position="706"/>
    </location>
</feature>
<feature type="domain" description="Integrin beta subunit cytoplasmic" evidence="21">
    <location>
        <begin position="703"/>
        <end position="750"/>
    </location>
</feature>
<evidence type="ECO:0000256" key="8">
    <source>
        <dbReference type="ARBA" id="ARBA00022842"/>
    </source>
</evidence>
<dbReference type="PANTHER" id="PTHR10082">
    <property type="entry name" value="INTEGRIN BETA SUBUNIT"/>
    <property type="match status" value="1"/>
</dbReference>
<dbReference type="Gene3D" id="2.60.40.1510">
    <property type="entry name" value="ntegrin, alpha v. Chain A, domain 3"/>
    <property type="match status" value="1"/>
</dbReference>
<dbReference type="InterPro" id="IPR036465">
    <property type="entry name" value="vWFA_dom_sf"/>
</dbReference>
<dbReference type="GO" id="GO:0005178">
    <property type="term" value="F:integrin binding"/>
    <property type="evidence" value="ECO:0007669"/>
    <property type="project" value="TreeGrafter"/>
</dbReference>
<evidence type="ECO:0000313" key="24">
    <source>
        <dbReference type="Proteomes" id="UP001460270"/>
    </source>
</evidence>
<feature type="disulfide bond" evidence="15">
    <location>
        <begin position="459"/>
        <end position="468"/>
    </location>
</feature>
<feature type="signal peptide" evidence="19">
    <location>
        <begin position="1"/>
        <end position="19"/>
    </location>
</feature>
<evidence type="ECO:0000256" key="1">
    <source>
        <dbReference type="ARBA" id="ARBA00004251"/>
    </source>
</evidence>
<evidence type="ECO:0000256" key="17">
    <source>
        <dbReference type="SAM" id="MobiDB-lite"/>
    </source>
</evidence>
<evidence type="ECO:0000256" key="13">
    <source>
        <dbReference type="ARBA" id="ARBA00023157"/>
    </source>
</evidence>
<dbReference type="SUPFAM" id="SSF57196">
    <property type="entry name" value="EGF/Laminin"/>
    <property type="match status" value="1"/>
</dbReference>
<evidence type="ECO:0000256" key="10">
    <source>
        <dbReference type="ARBA" id="ARBA00022989"/>
    </source>
</evidence>
<keyword evidence="5 16" id="KW-0812">Transmembrane</keyword>
<dbReference type="SMART" id="SM01241">
    <property type="entry name" value="Integrin_b_cyt"/>
    <property type="match status" value="1"/>
</dbReference>
<evidence type="ECO:0000256" key="3">
    <source>
        <dbReference type="ARBA" id="ARBA00022475"/>
    </source>
</evidence>
<dbReference type="GO" id="GO:0009986">
    <property type="term" value="C:cell surface"/>
    <property type="evidence" value="ECO:0007669"/>
    <property type="project" value="TreeGrafter"/>
</dbReference>
<keyword evidence="3" id="KW-1003">Cell membrane</keyword>
<feature type="disulfide bond" evidence="15">
    <location>
        <begin position="231"/>
        <end position="272"/>
    </location>
</feature>
<feature type="disulfide bond" evidence="15">
    <location>
        <begin position="470"/>
        <end position="481"/>
    </location>
</feature>
<evidence type="ECO:0000256" key="4">
    <source>
        <dbReference type="ARBA" id="ARBA00022536"/>
    </source>
</evidence>
<evidence type="ECO:0000256" key="14">
    <source>
        <dbReference type="ARBA" id="ARBA00023180"/>
    </source>
</evidence>
<feature type="chain" id="PRO_5043384889" description="Integrin beta" evidence="19">
    <location>
        <begin position="20"/>
        <end position="750"/>
    </location>
</feature>
<dbReference type="PANTHER" id="PTHR10082:SF15">
    <property type="entry name" value="INTEGRIN BETA-2"/>
    <property type="match status" value="1"/>
</dbReference>
<dbReference type="SUPFAM" id="SSF69687">
    <property type="entry name" value="Integrin beta tail domain"/>
    <property type="match status" value="1"/>
</dbReference>
<feature type="disulfide bond" evidence="15">
    <location>
        <begin position="544"/>
        <end position="553"/>
    </location>
</feature>
<dbReference type="GO" id="GO:0033627">
    <property type="term" value="P:cell adhesion mediated by integrin"/>
    <property type="evidence" value="ECO:0007669"/>
    <property type="project" value="TreeGrafter"/>
</dbReference>
<feature type="disulfide bond" evidence="15">
    <location>
        <begin position="502"/>
        <end position="516"/>
    </location>
</feature>
<evidence type="ECO:0000256" key="16">
    <source>
        <dbReference type="RuleBase" id="RU000633"/>
    </source>
</evidence>
<keyword evidence="6 19" id="KW-0732">Signal</keyword>
<feature type="disulfide bond" evidence="15">
    <location>
        <begin position="497"/>
        <end position="531"/>
    </location>
</feature>
<evidence type="ECO:0000256" key="9">
    <source>
        <dbReference type="ARBA" id="ARBA00022889"/>
    </source>
</evidence>
<dbReference type="Pfam" id="PF08725">
    <property type="entry name" value="Integrin_b_cyt"/>
    <property type="match status" value="1"/>
</dbReference>
<evidence type="ECO:0000313" key="23">
    <source>
        <dbReference type="EMBL" id="KAK7879523.1"/>
    </source>
</evidence>
<evidence type="ECO:0000259" key="22">
    <source>
        <dbReference type="SMART" id="SM01242"/>
    </source>
</evidence>
<dbReference type="Gene3D" id="2.10.25.10">
    <property type="entry name" value="Laminin"/>
    <property type="match status" value="4"/>
</dbReference>
<keyword evidence="11 16" id="KW-0401">Integrin</keyword>
<organism evidence="23 24">
    <name type="scientific">Mugilogobius chulae</name>
    <name type="common">yellowstripe goby</name>
    <dbReference type="NCBI Taxonomy" id="88201"/>
    <lineage>
        <taxon>Eukaryota</taxon>
        <taxon>Metazoa</taxon>
        <taxon>Chordata</taxon>
        <taxon>Craniata</taxon>
        <taxon>Vertebrata</taxon>
        <taxon>Euteleostomi</taxon>
        <taxon>Actinopterygii</taxon>
        <taxon>Neopterygii</taxon>
        <taxon>Teleostei</taxon>
        <taxon>Neoteleostei</taxon>
        <taxon>Acanthomorphata</taxon>
        <taxon>Gobiaria</taxon>
        <taxon>Gobiiformes</taxon>
        <taxon>Gobioidei</taxon>
        <taxon>Gobiidae</taxon>
        <taxon>Gobionellinae</taxon>
        <taxon>Mugilogobius</taxon>
    </lineage>
</organism>
<evidence type="ECO:0000256" key="7">
    <source>
        <dbReference type="ARBA" id="ARBA00022737"/>
    </source>
</evidence>
<dbReference type="Pfam" id="PF00362">
    <property type="entry name" value="Integrin_beta"/>
    <property type="match status" value="1"/>
</dbReference>
<keyword evidence="4" id="KW-0245">EGF-like domain</keyword>
<feature type="disulfide bond" evidence="15">
    <location>
        <begin position="518"/>
        <end position="523"/>
    </location>
</feature>
<dbReference type="PROSITE" id="PS00243">
    <property type="entry name" value="I_EGF_1"/>
    <property type="match status" value="1"/>
</dbReference>
<keyword evidence="14" id="KW-0325">Glycoprotein</keyword>
<reference evidence="24" key="1">
    <citation type="submission" date="2024-04" db="EMBL/GenBank/DDBJ databases">
        <title>Salinicola lusitanus LLJ914,a marine bacterium isolated from the Okinawa Trough.</title>
        <authorList>
            <person name="Li J."/>
        </authorList>
    </citation>
    <scope>NUCLEOTIDE SEQUENCE [LARGE SCALE GENOMIC DNA]</scope>
</reference>
<feature type="disulfide bond" evidence="15">
    <location>
        <begin position="430"/>
        <end position="434"/>
    </location>
</feature>
<dbReference type="GO" id="GO:0005925">
    <property type="term" value="C:focal adhesion"/>
    <property type="evidence" value="ECO:0007669"/>
    <property type="project" value="TreeGrafter"/>
</dbReference>
<dbReference type="FunFam" id="3.40.50.410:FF:000002">
    <property type="entry name" value="Integrin beta"/>
    <property type="match status" value="1"/>
</dbReference>
<accession>A0AAW0MS96</accession>
<evidence type="ECO:0000256" key="15">
    <source>
        <dbReference type="PIRSR" id="PIRSR002512-1"/>
    </source>
</evidence>
<dbReference type="Gene3D" id="3.40.50.410">
    <property type="entry name" value="von Willebrand factor, type A domain"/>
    <property type="match status" value="1"/>
</dbReference>
<sequence>MAQLHFMCPALSLSVPGLCVEDDVCLSLVCPDMSWFVPVCPRPVCGGPSLSLFVPCMSSYVLICPDLSLSQACVWRTMSVCGGPCLSLFVPCMSSYVLICSDLSLSLSQACVWRTMFVPGLCVEDDVCSKGQIDGCSDCMKAGPDCAWCKQLVSAPSWTNRPPFTNTNPQKLLRPCDEDNVDCQAAFGYRHVLSLTNSKERFSAEVQKQHISGNLDSPEGSLDAMMQATVCASEIGWRNSSTRLLVLATDAGFHMAGDGKLAGILEPNDQRCHLLGNVYSSSNVMDYPSVGQLAQELDKNNIQPIFAVTKEVSDVYKELSKMIPKSEVGTLDRDSGNVVKLITDAYNRLSSKVTLTHSPLPENLKVTFSPKCDRPGPKGESTGVCDDVQQGKEISFDVQVTAIGCLPPQTFSIQPLGIKASLSVTVEGNCDCKCDDAQQGALHPHCNRQGKVECGICKCGEGFLGQFCNCSLDQRTNTQPCERNNGTVCEGRGDCACQRCVCHAKPSGKFYYGKFCECDDEDCGYDNNKLCAGHGECKCGKCRCYDGFEGEYCHCQTARDRCTQNGVVCNGRGSCQCNKCVCDSGYLPPLCAQCPSCADQCQAKLRCVECLGFNLGPFKQNCSLACSNVSHQVVARLDSSRHCELKDSEGCWLRFKLQQLVGKDSYSATILEQRDCPPSLVAIVAASVASVALIGVLLLMLVKLLLYMKDLKEFRKFENEKKKSAGPRSADNPLFKNATTTVTNPTFTGE</sequence>
<feature type="disulfide bond" evidence="15">
    <location>
        <begin position="555"/>
        <end position="562"/>
    </location>
</feature>